<comment type="caution">
    <text evidence="2">The sequence shown here is derived from an EMBL/GenBank/DDBJ whole genome shotgun (WGS) entry which is preliminary data.</text>
</comment>
<feature type="domain" description="NAD(P)-binding" evidence="1">
    <location>
        <begin position="9"/>
        <end position="159"/>
    </location>
</feature>
<dbReference type="Gene3D" id="3.40.50.720">
    <property type="entry name" value="NAD(P)-binding Rossmann-like Domain"/>
    <property type="match status" value="1"/>
</dbReference>
<dbReference type="PANTHER" id="PTHR47129">
    <property type="entry name" value="QUINONE OXIDOREDUCTASE 2"/>
    <property type="match status" value="1"/>
</dbReference>
<dbReference type="InterPro" id="IPR052718">
    <property type="entry name" value="NmrA-type_oxidoreductase"/>
</dbReference>
<dbReference type="AlphaFoldDB" id="A0A0R1UC95"/>
<dbReference type="InterPro" id="IPR016040">
    <property type="entry name" value="NAD(P)-bd_dom"/>
</dbReference>
<dbReference type="Pfam" id="PF13460">
    <property type="entry name" value="NAD_binding_10"/>
    <property type="match status" value="1"/>
</dbReference>
<evidence type="ECO:0000313" key="2">
    <source>
        <dbReference type="EMBL" id="KRL88322.1"/>
    </source>
</evidence>
<evidence type="ECO:0000259" key="1">
    <source>
        <dbReference type="Pfam" id="PF13460"/>
    </source>
</evidence>
<dbReference type="SUPFAM" id="SSF51735">
    <property type="entry name" value="NAD(P)-binding Rossmann-fold domains"/>
    <property type="match status" value="1"/>
</dbReference>
<accession>A0A0R1UC95</accession>
<name>A0A0R1UC95_9LACO</name>
<organism evidence="2 3">
    <name type="scientific">Limosilactobacillus ingluviei DSM 15946</name>
    <dbReference type="NCBI Taxonomy" id="1423760"/>
    <lineage>
        <taxon>Bacteria</taxon>
        <taxon>Bacillati</taxon>
        <taxon>Bacillota</taxon>
        <taxon>Bacilli</taxon>
        <taxon>Lactobacillales</taxon>
        <taxon>Lactobacillaceae</taxon>
        <taxon>Limosilactobacillus</taxon>
    </lineage>
</organism>
<dbReference type="Gene3D" id="3.90.25.10">
    <property type="entry name" value="UDP-galactose 4-epimerase, domain 1"/>
    <property type="match status" value="1"/>
</dbReference>
<protein>
    <submittedName>
        <fullName evidence="2">Nucleoside-diphosphate-sugar epimerase</fullName>
    </submittedName>
</protein>
<dbReference type="PATRIC" id="fig|1423760.3.peg.272"/>
<gene>
    <name evidence="2" type="ORF">FC43_GL000254</name>
</gene>
<dbReference type="InterPro" id="IPR036291">
    <property type="entry name" value="NAD(P)-bd_dom_sf"/>
</dbReference>
<reference evidence="2 3" key="1">
    <citation type="journal article" date="2015" name="Genome Announc.">
        <title>Expanding the biotechnology potential of lactobacilli through comparative genomics of 213 strains and associated genera.</title>
        <authorList>
            <person name="Sun Z."/>
            <person name="Harris H.M."/>
            <person name="McCann A."/>
            <person name="Guo C."/>
            <person name="Argimon S."/>
            <person name="Zhang W."/>
            <person name="Yang X."/>
            <person name="Jeffery I.B."/>
            <person name="Cooney J.C."/>
            <person name="Kagawa T.F."/>
            <person name="Liu W."/>
            <person name="Song Y."/>
            <person name="Salvetti E."/>
            <person name="Wrobel A."/>
            <person name="Rasinkangas P."/>
            <person name="Parkhill J."/>
            <person name="Rea M.C."/>
            <person name="O'Sullivan O."/>
            <person name="Ritari J."/>
            <person name="Douillard F.P."/>
            <person name="Paul Ross R."/>
            <person name="Yang R."/>
            <person name="Briner A.E."/>
            <person name="Felis G.E."/>
            <person name="de Vos W.M."/>
            <person name="Barrangou R."/>
            <person name="Klaenhammer T.R."/>
            <person name="Caufield P.W."/>
            <person name="Cui Y."/>
            <person name="Zhang H."/>
            <person name="O'Toole P.W."/>
        </authorList>
    </citation>
    <scope>NUCLEOTIDE SEQUENCE [LARGE SCALE GENOMIC DNA]</scope>
    <source>
        <strain evidence="2 3">DSM 15946</strain>
    </source>
</reference>
<sequence>MMKYGITAATGHFGQAAVAALNELVGADKVVVIARNVAKAQQLFPVNEVRHGDYGEPASLAPALAGLDRVLFISSQPGGAVSRDVQHQNLVAALAAAKVDRVVYTSFPHADQAQSWLAADHQLTEQALRAAGVPAVMVRNNWYLENEASFLQAVANGQPAAYWARQPLGWALEKEYAAGAAKVLTLADPKPVYEFAGSITSYAELGAAAAQAGGQPNSATQVSQAQYIAGLEQAGLDHATAALYASFQAPADQGDLKHASDDLPTVLGHALTPLPVAIQAVLAE</sequence>
<dbReference type="EMBL" id="AZFK01000077">
    <property type="protein sequence ID" value="KRL88322.1"/>
    <property type="molecule type" value="Genomic_DNA"/>
</dbReference>
<proteinExistence type="predicted"/>
<dbReference type="Proteomes" id="UP000050816">
    <property type="component" value="Unassembled WGS sequence"/>
</dbReference>
<evidence type="ECO:0000313" key="3">
    <source>
        <dbReference type="Proteomes" id="UP000050816"/>
    </source>
</evidence>
<dbReference type="PANTHER" id="PTHR47129:SF1">
    <property type="entry name" value="NMRA-LIKE DOMAIN-CONTAINING PROTEIN"/>
    <property type="match status" value="1"/>
</dbReference>